<dbReference type="eggNOG" id="COG4773">
    <property type="taxonomic scope" value="Bacteria"/>
</dbReference>
<organism evidence="1 2">
    <name type="scientific">Catenovulum agarivorans DS-2</name>
    <dbReference type="NCBI Taxonomy" id="1328313"/>
    <lineage>
        <taxon>Bacteria</taxon>
        <taxon>Pseudomonadati</taxon>
        <taxon>Pseudomonadota</taxon>
        <taxon>Gammaproteobacteria</taxon>
        <taxon>Alteromonadales</taxon>
        <taxon>Alteromonadaceae</taxon>
        <taxon>Catenovulum</taxon>
    </lineage>
</organism>
<dbReference type="Proteomes" id="UP000019276">
    <property type="component" value="Unassembled WGS sequence"/>
</dbReference>
<gene>
    <name evidence="1" type="ORF">DS2_17812</name>
</gene>
<sequence>MEYARADDSRLLDEFRGEYAIGLDYANFSVSVCAEVFVDRVFKQNYPDWCELFVRFNNEQLSITLGRQTLNWSLGRYFYVNDPFAKDWQSPAIGRDKGDIDDVNDGAQLTLFNLFATQLQFDWVWAKFVATNTYADFARVSLEQKHQLALEAEAIDDSEHMFRLSQQTDALNWAVFYRTGYQRQAQLTRGQYQYNSLEHLGFSISKQLGLGKFAFEYGHSRIDHIGDESRFLFVFEPKFTQADSGQFLRLQWMKDPQSNWLGIEYQNNLNESQALAVTQLFSTEFRSLMLMAHYNVSLSQHWLWEIGVNVFAGQDTGAQWDYFAQSSNVYSRIRYQL</sequence>
<accession>W7QHE4</accession>
<keyword evidence="2" id="KW-1185">Reference proteome</keyword>
<evidence type="ECO:0000313" key="2">
    <source>
        <dbReference type="Proteomes" id="UP000019276"/>
    </source>
</evidence>
<dbReference type="AlphaFoldDB" id="W7QHE4"/>
<evidence type="ECO:0000313" key="1">
    <source>
        <dbReference type="EMBL" id="EWH08367.1"/>
    </source>
</evidence>
<name>W7QHE4_9ALTE</name>
<comment type="caution">
    <text evidence="1">The sequence shown here is derived from an EMBL/GenBank/DDBJ whole genome shotgun (WGS) entry which is preliminary data.</text>
</comment>
<protein>
    <submittedName>
        <fullName evidence="1">Uncharacterized protein</fullName>
    </submittedName>
</protein>
<proteinExistence type="predicted"/>
<dbReference type="EMBL" id="ARZY01000049">
    <property type="protein sequence ID" value="EWH08367.1"/>
    <property type="molecule type" value="Genomic_DNA"/>
</dbReference>
<reference evidence="1 2" key="1">
    <citation type="journal article" date="2014" name="Genome Announc.">
        <title>Draft Genome Sequence of the Agar-Degrading Bacterium Catenovulum sp. Strain DS-2, Isolated from Intestines of Haliotis diversicolor.</title>
        <authorList>
            <person name="Shan D."/>
            <person name="Li X."/>
            <person name="Gu Z."/>
            <person name="Wei G."/>
            <person name="Gao Z."/>
            <person name="Shao Z."/>
        </authorList>
    </citation>
    <scope>NUCLEOTIDE SEQUENCE [LARGE SCALE GENOMIC DNA]</scope>
    <source>
        <strain evidence="1 2">DS-2</strain>
    </source>
</reference>